<name>A0A2H0KUV5_9BACT</name>
<dbReference type="Pfam" id="PF09285">
    <property type="entry name" value="Elong-fact-P_C"/>
    <property type="match status" value="1"/>
</dbReference>
<dbReference type="InterPro" id="IPR014722">
    <property type="entry name" value="Rib_uL2_dom2"/>
</dbReference>
<dbReference type="Proteomes" id="UP000229317">
    <property type="component" value="Unassembled WGS sequence"/>
</dbReference>
<dbReference type="GO" id="GO:0043043">
    <property type="term" value="P:peptide biosynthetic process"/>
    <property type="evidence" value="ECO:0007669"/>
    <property type="project" value="InterPro"/>
</dbReference>
<proteinExistence type="inferred from homology"/>
<evidence type="ECO:0000313" key="4">
    <source>
        <dbReference type="Proteomes" id="UP000229317"/>
    </source>
</evidence>
<reference evidence="3 4" key="1">
    <citation type="submission" date="2017-09" db="EMBL/GenBank/DDBJ databases">
        <title>Depth-based differentiation of microbial function through sediment-hosted aquifers and enrichment of novel symbionts in the deep terrestrial subsurface.</title>
        <authorList>
            <person name="Probst A.J."/>
            <person name="Ladd B."/>
            <person name="Jarett J.K."/>
            <person name="Geller-Mcgrath D.E."/>
            <person name="Sieber C.M."/>
            <person name="Emerson J.B."/>
            <person name="Anantharaman K."/>
            <person name="Thomas B.C."/>
            <person name="Malmstrom R."/>
            <person name="Stieglmeier M."/>
            <person name="Klingl A."/>
            <person name="Woyke T."/>
            <person name="Ryan C.M."/>
            <person name="Banfield J.F."/>
        </authorList>
    </citation>
    <scope>NUCLEOTIDE SEQUENCE [LARGE SCALE GENOMIC DNA]</scope>
    <source>
        <strain evidence="3">CG11_big_fil_rev_8_21_14_0_20_40_15</strain>
    </source>
</reference>
<dbReference type="PANTHER" id="PTHR30053">
    <property type="entry name" value="ELONGATION FACTOR P"/>
    <property type="match status" value="1"/>
</dbReference>
<dbReference type="AlphaFoldDB" id="A0A2H0KUV5"/>
<evidence type="ECO:0000256" key="1">
    <source>
        <dbReference type="ARBA" id="ARBA00009479"/>
    </source>
</evidence>
<dbReference type="InterPro" id="IPR013852">
    <property type="entry name" value="Transl_elong_P/YeiP_CS"/>
</dbReference>
<dbReference type="SUPFAM" id="SSF50104">
    <property type="entry name" value="Translation proteins SH3-like domain"/>
    <property type="match status" value="1"/>
</dbReference>
<organism evidence="3 4">
    <name type="scientific">Candidatus Portnoybacteria bacterium CG11_big_fil_rev_8_21_14_0_20_40_15</name>
    <dbReference type="NCBI Taxonomy" id="1974817"/>
    <lineage>
        <taxon>Bacteria</taxon>
        <taxon>Candidatus Portnoyibacteriota</taxon>
    </lineage>
</organism>
<dbReference type="InterPro" id="IPR020599">
    <property type="entry name" value="Transl_elong_fac_P/YeiP"/>
</dbReference>
<dbReference type="InterPro" id="IPR013185">
    <property type="entry name" value="Transl_elong_KOW-like"/>
</dbReference>
<comment type="caution">
    <text evidence="3">The sequence shown here is derived from an EMBL/GenBank/DDBJ whole genome shotgun (WGS) entry which is preliminary data.</text>
</comment>
<evidence type="ECO:0000259" key="2">
    <source>
        <dbReference type="SMART" id="SM00841"/>
    </source>
</evidence>
<dbReference type="InterPro" id="IPR015365">
    <property type="entry name" value="Elong-fact-P_C"/>
</dbReference>
<dbReference type="SMART" id="SM00841">
    <property type="entry name" value="Elong-fact-P_C"/>
    <property type="match status" value="1"/>
</dbReference>
<dbReference type="InterPro" id="IPR008991">
    <property type="entry name" value="Translation_prot_SH3-like_sf"/>
</dbReference>
<dbReference type="PANTHER" id="PTHR30053:SF12">
    <property type="entry name" value="ELONGATION FACTOR P (EF-P) FAMILY PROTEIN"/>
    <property type="match status" value="1"/>
</dbReference>
<dbReference type="Gene3D" id="2.30.30.30">
    <property type="match status" value="1"/>
</dbReference>
<accession>A0A2H0KUV5</accession>
<dbReference type="GO" id="GO:0003746">
    <property type="term" value="F:translation elongation factor activity"/>
    <property type="evidence" value="ECO:0007669"/>
    <property type="project" value="TreeGrafter"/>
</dbReference>
<evidence type="ECO:0000313" key="3">
    <source>
        <dbReference type="EMBL" id="PIQ75075.1"/>
    </source>
</evidence>
<dbReference type="NCBIfam" id="NF001810">
    <property type="entry name" value="PRK00529.1"/>
    <property type="match status" value="1"/>
</dbReference>
<dbReference type="EMBL" id="PCVO01000048">
    <property type="protein sequence ID" value="PIQ75075.1"/>
    <property type="molecule type" value="Genomic_DNA"/>
</dbReference>
<dbReference type="PROSITE" id="PS01275">
    <property type="entry name" value="EFP"/>
    <property type="match status" value="1"/>
</dbReference>
<dbReference type="CDD" id="cd05794">
    <property type="entry name" value="S1_EF-P_repeat_2"/>
    <property type="match status" value="1"/>
</dbReference>
<feature type="domain" description="Elongation factor P C-terminal" evidence="2">
    <location>
        <begin position="130"/>
        <end position="185"/>
    </location>
</feature>
<comment type="similarity">
    <text evidence="1">Belongs to the elongation factor P family.</text>
</comment>
<dbReference type="InterPro" id="IPR012340">
    <property type="entry name" value="NA-bd_OB-fold"/>
</dbReference>
<sequence>MLSYSDLRPGVFFILDGQPYEVLEFSFLRMQQRKPVAQTKIKNLISGKIISRNFQPNETFQDANINYKDVKFLYNHREKFVFCEINDPSKRFELEESQIGELNKFMKPNSELEVIEFNNKIINIALPIKMDFKVIEAPPGIKGDTAQGGTKAVKIETGATINVPLFIEEDDIIRVNTQTSLYTERIEKSK</sequence>
<dbReference type="Pfam" id="PF08207">
    <property type="entry name" value="EFP_N"/>
    <property type="match status" value="1"/>
</dbReference>
<dbReference type="GO" id="GO:0005829">
    <property type="term" value="C:cytosol"/>
    <property type="evidence" value="ECO:0007669"/>
    <property type="project" value="UniProtKB-ARBA"/>
</dbReference>
<dbReference type="PIRSF" id="PIRSF005901">
    <property type="entry name" value="EF-P"/>
    <property type="match status" value="1"/>
</dbReference>
<protein>
    <recommendedName>
        <fullName evidence="2">Elongation factor P C-terminal domain-containing protein</fullName>
    </recommendedName>
</protein>
<gene>
    <name evidence="3" type="ORF">COV84_03215</name>
</gene>
<dbReference type="FunFam" id="2.40.50.140:FF:000004">
    <property type="entry name" value="Elongation factor P"/>
    <property type="match status" value="1"/>
</dbReference>
<dbReference type="SUPFAM" id="SSF50249">
    <property type="entry name" value="Nucleic acid-binding proteins"/>
    <property type="match status" value="1"/>
</dbReference>
<dbReference type="Gene3D" id="2.40.50.140">
    <property type="entry name" value="Nucleic acid-binding proteins"/>
    <property type="match status" value="2"/>
</dbReference>